<feature type="transmembrane region" description="Helical" evidence="1">
    <location>
        <begin position="51"/>
        <end position="75"/>
    </location>
</feature>
<gene>
    <name evidence="3" type="ORF">SAMN05660293_01495</name>
</gene>
<dbReference type="EMBL" id="FUZA01000002">
    <property type="protein sequence ID" value="SKB68960.1"/>
    <property type="molecule type" value="Genomic_DNA"/>
</dbReference>
<evidence type="ECO:0000259" key="2">
    <source>
        <dbReference type="Pfam" id="PF07635"/>
    </source>
</evidence>
<evidence type="ECO:0000313" key="4">
    <source>
        <dbReference type="Proteomes" id="UP000190897"/>
    </source>
</evidence>
<dbReference type="RefSeq" id="WP_082214081.1">
    <property type="nucleotide sequence ID" value="NZ_FUZA01000002.1"/>
</dbReference>
<dbReference type="STRING" id="651661.SAMN05660293_01495"/>
<feature type="transmembrane region" description="Helical" evidence="1">
    <location>
        <begin position="87"/>
        <end position="106"/>
    </location>
</feature>
<dbReference type="PANTHER" id="PTHR35889:SF3">
    <property type="entry name" value="F-BOX DOMAIN-CONTAINING PROTEIN"/>
    <property type="match status" value="1"/>
</dbReference>
<keyword evidence="1" id="KW-0472">Membrane</keyword>
<dbReference type="InterPro" id="IPR011429">
    <property type="entry name" value="Cyt_c_Planctomycete-type"/>
</dbReference>
<feature type="domain" description="Cytochrome C Planctomycete-type" evidence="2">
    <location>
        <begin position="196"/>
        <end position="255"/>
    </location>
</feature>
<dbReference type="OrthoDB" id="713772at2"/>
<evidence type="ECO:0000256" key="1">
    <source>
        <dbReference type="SAM" id="Phobius"/>
    </source>
</evidence>
<keyword evidence="1" id="KW-1133">Transmembrane helix</keyword>
<accession>A0A1T5DBT0</accession>
<proteinExistence type="predicted"/>
<feature type="transmembrane region" description="Helical" evidence="1">
    <location>
        <begin position="20"/>
        <end position="39"/>
    </location>
</feature>
<organism evidence="3 4">
    <name type="scientific">Dyadobacter psychrophilus</name>
    <dbReference type="NCBI Taxonomy" id="651661"/>
    <lineage>
        <taxon>Bacteria</taxon>
        <taxon>Pseudomonadati</taxon>
        <taxon>Bacteroidota</taxon>
        <taxon>Cytophagia</taxon>
        <taxon>Cytophagales</taxon>
        <taxon>Spirosomataceae</taxon>
        <taxon>Dyadobacter</taxon>
    </lineage>
</organism>
<dbReference type="Pfam" id="PF07635">
    <property type="entry name" value="PSCyt1"/>
    <property type="match status" value="1"/>
</dbReference>
<evidence type="ECO:0000313" key="3">
    <source>
        <dbReference type="EMBL" id="SKB68960.1"/>
    </source>
</evidence>
<reference evidence="4" key="1">
    <citation type="submission" date="2017-02" db="EMBL/GenBank/DDBJ databases">
        <authorList>
            <person name="Varghese N."/>
            <person name="Submissions S."/>
        </authorList>
    </citation>
    <scope>NUCLEOTIDE SEQUENCE [LARGE SCALE GENOMIC DNA]</scope>
    <source>
        <strain evidence="4">DSM 22270</strain>
    </source>
</reference>
<dbReference type="Gene3D" id="3.80.10.10">
    <property type="entry name" value="Ribonuclease Inhibitor"/>
    <property type="match status" value="1"/>
</dbReference>
<keyword evidence="1" id="KW-0812">Transmembrane</keyword>
<dbReference type="SUPFAM" id="SSF52047">
    <property type="entry name" value="RNI-like"/>
    <property type="match status" value="1"/>
</dbReference>
<dbReference type="Proteomes" id="UP000190897">
    <property type="component" value="Unassembled WGS sequence"/>
</dbReference>
<feature type="transmembrane region" description="Helical" evidence="1">
    <location>
        <begin position="118"/>
        <end position="135"/>
    </location>
</feature>
<name>A0A1T5DBT0_9BACT</name>
<keyword evidence="4" id="KW-1185">Reference proteome</keyword>
<dbReference type="PANTHER" id="PTHR35889">
    <property type="entry name" value="CYCLOINULO-OLIGOSACCHARIDE FRUCTANOTRANSFERASE-RELATED"/>
    <property type="match status" value="1"/>
</dbReference>
<dbReference type="AlphaFoldDB" id="A0A1T5DBT0"/>
<sequence length="497" mass="53503">MYHILLQDSSWATFIGRFHPAIVHFPIGFLLIASLLEIGRRWGKIAVSEGVITFILLCSAMGATFACVAGYLLSLSGGYDAGLLDNHMWKGIGVAAFAWAAWLVKSDMLQRLMPAGKIIYLPAILIATALTLSAGHDGGSLTHGEGYLTQYTPEPFRGLAGLPPVQAKPAAIKPITDIQQAIVYTDIVQPILEAKCTQCHSASKSKGDLRMDQLALLVKGGENGPAFVAGKGEESDMIKRCLLPENEDEHMPPKGKPQLTADQIALLTWWIDQGAPADKKVAQLTVSESIKSALASLGKTGPAGADKAEQPGMLSIKVPAANEQDIENLRKAGLMVNTLSQDQNLLEISAVNLPGFSDKQMELLQPVARQITWLKLGSTAITDAALPQIARFPNLSKLHLEYTDVTDKGIISLKPLAHLGYINIVNTKVGDKGLKAIAEMKALRSVYVWQSAVTDSAVSQMGRQKPNLLVMNGFNEAAVAQFVKAGDINDKKELKNK</sequence>
<dbReference type="InterPro" id="IPR032675">
    <property type="entry name" value="LRR_dom_sf"/>
</dbReference>
<protein>
    <submittedName>
        <fullName evidence="3">Planctomycete cytochrome C</fullName>
    </submittedName>
</protein>